<reference evidence="5 6" key="1">
    <citation type="submission" date="2017-06" db="EMBL/GenBank/DDBJ databases">
        <authorList>
            <person name="Kim H.J."/>
            <person name="Triplett B.A."/>
        </authorList>
    </citation>
    <scope>NUCLEOTIDE SEQUENCE [LARGE SCALE GENOMIC DNA]</scope>
    <source>
        <strain evidence="5 6">SCA</strain>
    </source>
</reference>
<dbReference type="AlphaFoldDB" id="A0A238ZQ19"/>
<keyword evidence="1" id="KW-0805">Transcription regulation</keyword>
<dbReference type="PROSITE" id="PS50943">
    <property type="entry name" value="HTH_CROC1"/>
    <property type="match status" value="1"/>
</dbReference>
<dbReference type="InterPro" id="IPR050807">
    <property type="entry name" value="TransReg_Diox_bact_type"/>
</dbReference>
<dbReference type="RefSeq" id="WP_089280832.1">
    <property type="nucleotide sequence ID" value="NZ_FZOJ01000001.1"/>
</dbReference>
<feature type="domain" description="HTH cro/C1-type" evidence="4">
    <location>
        <begin position="24"/>
        <end position="80"/>
    </location>
</feature>
<evidence type="ECO:0000313" key="5">
    <source>
        <dbReference type="EMBL" id="SNR85465.1"/>
    </source>
</evidence>
<organism evidence="5 6">
    <name type="scientific">Anaerovirgula multivorans</name>
    <dbReference type="NCBI Taxonomy" id="312168"/>
    <lineage>
        <taxon>Bacteria</taxon>
        <taxon>Bacillati</taxon>
        <taxon>Bacillota</taxon>
        <taxon>Clostridia</taxon>
        <taxon>Peptostreptococcales</taxon>
        <taxon>Natronincolaceae</taxon>
        <taxon>Anaerovirgula</taxon>
    </lineage>
</organism>
<dbReference type="Proteomes" id="UP000198304">
    <property type="component" value="Unassembled WGS sequence"/>
</dbReference>
<dbReference type="SUPFAM" id="SSF47413">
    <property type="entry name" value="lambda repressor-like DNA-binding domains"/>
    <property type="match status" value="1"/>
</dbReference>
<gene>
    <name evidence="5" type="ORF">SAMN05446037_100127</name>
</gene>
<evidence type="ECO:0000256" key="1">
    <source>
        <dbReference type="ARBA" id="ARBA00023015"/>
    </source>
</evidence>
<protein>
    <submittedName>
        <fullName evidence="5">Helix-turn-helix</fullName>
    </submittedName>
</protein>
<evidence type="ECO:0000256" key="2">
    <source>
        <dbReference type="ARBA" id="ARBA00023125"/>
    </source>
</evidence>
<dbReference type="Gene3D" id="1.10.260.40">
    <property type="entry name" value="lambda repressor-like DNA-binding domains"/>
    <property type="match status" value="1"/>
</dbReference>
<accession>A0A238ZQ19</accession>
<dbReference type="EMBL" id="FZOJ01000001">
    <property type="protein sequence ID" value="SNR85465.1"/>
    <property type="molecule type" value="Genomic_DNA"/>
</dbReference>
<evidence type="ECO:0000256" key="3">
    <source>
        <dbReference type="ARBA" id="ARBA00023163"/>
    </source>
</evidence>
<sequence length="93" mass="10988">MWQFPTIFVIIRIINYTIGSDANLKKIRIEMGVTQKHLAKMMGVTQVYISRIENGDIEGLTMRNFLKLAKILKVSPFQLLELLLEQYKKYKRR</sequence>
<dbReference type="OrthoDB" id="1651614at2"/>
<dbReference type="GO" id="GO:0003700">
    <property type="term" value="F:DNA-binding transcription factor activity"/>
    <property type="evidence" value="ECO:0007669"/>
    <property type="project" value="TreeGrafter"/>
</dbReference>
<dbReference type="GO" id="GO:0003677">
    <property type="term" value="F:DNA binding"/>
    <property type="evidence" value="ECO:0007669"/>
    <property type="project" value="UniProtKB-KW"/>
</dbReference>
<dbReference type="CDD" id="cd00093">
    <property type="entry name" value="HTH_XRE"/>
    <property type="match status" value="1"/>
</dbReference>
<dbReference type="PANTHER" id="PTHR46797:SF23">
    <property type="entry name" value="HTH-TYPE TRANSCRIPTIONAL REGULATOR SUTR"/>
    <property type="match status" value="1"/>
</dbReference>
<dbReference type="PANTHER" id="PTHR46797">
    <property type="entry name" value="HTH-TYPE TRANSCRIPTIONAL REGULATOR"/>
    <property type="match status" value="1"/>
</dbReference>
<keyword evidence="2" id="KW-0238">DNA-binding</keyword>
<dbReference type="SMART" id="SM00530">
    <property type="entry name" value="HTH_XRE"/>
    <property type="match status" value="1"/>
</dbReference>
<dbReference type="Pfam" id="PF01381">
    <property type="entry name" value="HTH_3"/>
    <property type="match status" value="1"/>
</dbReference>
<evidence type="ECO:0000259" key="4">
    <source>
        <dbReference type="PROSITE" id="PS50943"/>
    </source>
</evidence>
<keyword evidence="3" id="KW-0804">Transcription</keyword>
<dbReference type="GO" id="GO:0005829">
    <property type="term" value="C:cytosol"/>
    <property type="evidence" value="ECO:0007669"/>
    <property type="project" value="TreeGrafter"/>
</dbReference>
<keyword evidence="6" id="KW-1185">Reference proteome</keyword>
<proteinExistence type="predicted"/>
<evidence type="ECO:0000313" key="6">
    <source>
        <dbReference type="Proteomes" id="UP000198304"/>
    </source>
</evidence>
<name>A0A238ZQ19_9FIRM</name>
<dbReference type="InterPro" id="IPR010982">
    <property type="entry name" value="Lambda_DNA-bd_dom_sf"/>
</dbReference>
<dbReference type="InterPro" id="IPR001387">
    <property type="entry name" value="Cro/C1-type_HTH"/>
</dbReference>